<dbReference type="SUPFAM" id="SSF56281">
    <property type="entry name" value="Metallo-hydrolase/oxidoreductase"/>
    <property type="match status" value="1"/>
</dbReference>
<dbReference type="SMART" id="SM00849">
    <property type="entry name" value="Lactamase_B"/>
    <property type="match status" value="1"/>
</dbReference>
<dbReference type="Proteomes" id="UP000073604">
    <property type="component" value="Chromosome"/>
</dbReference>
<dbReference type="InterPro" id="IPR001279">
    <property type="entry name" value="Metallo-B-lactamas"/>
</dbReference>
<dbReference type="RefSeq" id="WP_062387712.1">
    <property type="nucleotide sequence ID" value="NZ_CP014750.1"/>
</dbReference>
<proteinExistence type="predicted"/>
<dbReference type="PANTHER" id="PTHR42663">
    <property type="entry name" value="HYDROLASE C777.06C-RELATED-RELATED"/>
    <property type="match status" value="1"/>
</dbReference>
<dbReference type="OrthoDB" id="53037at2157"/>
<accession>A0A142CTS2</accession>
<keyword evidence="2" id="KW-0547">Nucleotide-binding</keyword>
<dbReference type="GeneID" id="27139445"/>
<reference evidence="3" key="1">
    <citation type="submission" date="2016-03" db="EMBL/GenBank/DDBJ databases">
        <authorList>
            <person name="Oger P.M."/>
        </authorList>
    </citation>
    <scope>NUCLEOTIDE SEQUENCE [LARGE SCALE GENOMIC DNA]</scope>
    <source>
        <strain evidence="3">OG-1</strain>
    </source>
</reference>
<dbReference type="PANTHER" id="PTHR42663:SF12">
    <property type="entry name" value="ATP-BINDING PROTEIN PHNP"/>
    <property type="match status" value="1"/>
</dbReference>
<gene>
    <name evidence="2" type="ORF">A0127_02825</name>
</gene>
<keyword evidence="2" id="KW-0067">ATP-binding</keyword>
<feature type="domain" description="Metallo-beta-lactamase" evidence="1">
    <location>
        <begin position="37"/>
        <end position="215"/>
    </location>
</feature>
<sequence length="249" mass="28145">MLVYFIGTGGSEGIPAHLCTCSSCNEARKFGFAQRRPSTLAVITENRKAVLFDVGTDIRDFLNVPLEAIFLTHWHHDHIYGLYKLRWMALETELYAPEGHADALILNEPKNLRPKILKPGDTLKADTLRITAIGLNHDVETLGYLIEEDGKSVALLYDTKGLPEKTWDFLKKKAPLRLAIVDATYPPGFDNPKHNNVDEAAEIGFQLAERTVLSHISHKNLPFLELVEYVRKRWGNKVLVAYDGMVFYV</sequence>
<evidence type="ECO:0000313" key="3">
    <source>
        <dbReference type="Proteomes" id="UP000073604"/>
    </source>
</evidence>
<protein>
    <submittedName>
        <fullName evidence="2">ATP-binding protein</fullName>
    </submittedName>
</protein>
<dbReference type="KEGG" id="tpep:A0127_02825"/>
<dbReference type="Pfam" id="PF12706">
    <property type="entry name" value="Lactamase_B_2"/>
    <property type="match status" value="1"/>
</dbReference>
<organism evidence="2 3">
    <name type="scientific">Thermococcus peptonophilus</name>
    <dbReference type="NCBI Taxonomy" id="53952"/>
    <lineage>
        <taxon>Archaea</taxon>
        <taxon>Methanobacteriati</taxon>
        <taxon>Methanobacteriota</taxon>
        <taxon>Thermococci</taxon>
        <taxon>Thermococcales</taxon>
        <taxon>Thermococcaceae</taxon>
        <taxon>Thermococcus</taxon>
    </lineage>
</organism>
<evidence type="ECO:0000259" key="1">
    <source>
        <dbReference type="SMART" id="SM00849"/>
    </source>
</evidence>
<name>A0A142CTS2_9EURY</name>
<dbReference type="InterPro" id="IPR036866">
    <property type="entry name" value="RibonucZ/Hydroxyglut_hydro"/>
</dbReference>
<dbReference type="AlphaFoldDB" id="A0A142CTS2"/>
<evidence type="ECO:0000313" key="2">
    <source>
        <dbReference type="EMBL" id="AMQ18174.1"/>
    </source>
</evidence>
<keyword evidence="3" id="KW-1185">Reference proteome</keyword>
<dbReference type="STRING" id="53952.A0127_02825"/>
<dbReference type="Gene3D" id="3.60.15.10">
    <property type="entry name" value="Ribonuclease Z/Hydroxyacylglutathione hydrolase-like"/>
    <property type="match status" value="1"/>
</dbReference>
<dbReference type="EMBL" id="CP014750">
    <property type="protein sequence ID" value="AMQ18174.1"/>
    <property type="molecule type" value="Genomic_DNA"/>
</dbReference>
<dbReference type="GO" id="GO:0005524">
    <property type="term" value="F:ATP binding"/>
    <property type="evidence" value="ECO:0007669"/>
    <property type="project" value="UniProtKB-KW"/>
</dbReference>